<proteinExistence type="predicted"/>
<feature type="region of interest" description="Disordered" evidence="1">
    <location>
        <begin position="129"/>
        <end position="175"/>
    </location>
</feature>
<feature type="compositionally biased region" description="Polar residues" evidence="1">
    <location>
        <begin position="129"/>
        <end position="147"/>
    </location>
</feature>
<sequence length="175" mass="18711">MTSVRRFVLVAAISGLAALGAGTLTACEGGSGPNTAKITPGEMPAGESWTGVYFHPVFGYLHLVETDSSVVGRWKRTDQSKWGEMSGTKSGNVLHFTWKEHTYGMVGPSAQAKGRGVFVYKMNSDNTPTLQGQYGNDDNETGSQWDNVKQARMQPDLKSIGGTAPEEAVRPGGLE</sequence>
<dbReference type="RefSeq" id="WP_394834664.1">
    <property type="nucleotide sequence ID" value="NZ_CP089929.1"/>
</dbReference>
<evidence type="ECO:0000256" key="1">
    <source>
        <dbReference type="SAM" id="MobiDB-lite"/>
    </source>
</evidence>
<dbReference type="Proteomes" id="UP001374803">
    <property type="component" value="Chromosome"/>
</dbReference>
<dbReference type="EMBL" id="CP089983">
    <property type="protein sequence ID" value="WXB05021.1"/>
    <property type="molecule type" value="Genomic_DNA"/>
</dbReference>
<reference evidence="3" key="1">
    <citation type="submission" date="2021-12" db="EMBL/GenBank/DDBJ databases">
        <title>Discovery of the Pendulisporaceae a myxobacterial family with distinct sporulation behavior and unique specialized metabolism.</title>
        <authorList>
            <person name="Garcia R."/>
            <person name="Popoff A."/>
            <person name="Bader C.D."/>
            <person name="Loehr J."/>
            <person name="Walesch S."/>
            <person name="Walt C."/>
            <person name="Boldt J."/>
            <person name="Bunk B."/>
            <person name="Haeckl F.J.F.P.J."/>
            <person name="Gunesch A.P."/>
            <person name="Birkelbach J."/>
            <person name="Nuebel U."/>
            <person name="Pietschmann T."/>
            <person name="Bach T."/>
            <person name="Mueller R."/>
        </authorList>
    </citation>
    <scope>NUCLEOTIDE SEQUENCE</scope>
    <source>
        <strain evidence="3">MSr11367</strain>
    </source>
</reference>
<organism evidence="3 4">
    <name type="scientific">Pendulispora rubella</name>
    <dbReference type="NCBI Taxonomy" id="2741070"/>
    <lineage>
        <taxon>Bacteria</taxon>
        <taxon>Pseudomonadati</taxon>
        <taxon>Myxococcota</taxon>
        <taxon>Myxococcia</taxon>
        <taxon>Myxococcales</taxon>
        <taxon>Sorangiineae</taxon>
        <taxon>Pendulisporaceae</taxon>
        <taxon>Pendulispora</taxon>
    </lineage>
</organism>
<evidence type="ECO:0000313" key="4">
    <source>
        <dbReference type="Proteomes" id="UP001374803"/>
    </source>
</evidence>
<evidence type="ECO:0000256" key="2">
    <source>
        <dbReference type="SAM" id="SignalP"/>
    </source>
</evidence>
<protein>
    <submittedName>
        <fullName evidence="3">Uncharacterized protein</fullName>
    </submittedName>
</protein>
<name>A0ABZ2L721_9BACT</name>
<evidence type="ECO:0000313" key="3">
    <source>
        <dbReference type="EMBL" id="WXB05021.1"/>
    </source>
</evidence>
<keyword evidence="4" id="KW-1185">Reference proteome</keyword>
<feature type="signal peptide" evidence="2">
    <location>
        <begin position="1"/>
        <end position="26"/>
    </location>
</feature>
<dbReference type="PROSITE" id="PS51257">
    <property type="entry name" value="PROKAR_LIPOPROTEIN"/>
    <property type="match status" value="1"/>
</dbReference>
<accession>A0ABZ2L721</accession>
<gene>
    <name evidence="3" type="ORF">LVJ94_50030</name>
</gene>
<feature type="chain" id="PRO_5046685214" evidence="2">
    <location>
        <begin position="27"/>
        <end position="175"/>
    </location>
</feature>
<keyword evidence="2" id="KW-0732">Signal</keyword>